<evidence type="ECO:0000313" key="2">
    <source>
        <dbReference type="Proteomes" id="UP001519289"/>
    </source>
</evidence>
<sequence length="82" mass="9062">MNLQEVATELARRMNCTVEPGPDDAESVTVRGPGYHFVVSGFFGGWQATLFVPDQKPVTYYGEAVEALEFRLKGRLSGRPVD</sequence>
<comment type="caution">
    <text evidence="1">The sequence shown here is derived from an EMBL/GenBank/DDBJ whole genome shotgun (WGS) entry which is preliminary data.</text>
</comment>
<accession>A0ABS4JR66</accession>
<dbReference type="RefSeq" id="WP_209465531.1">
    <property type="nucleotide sequence ID" value="NZ_JAGGLG010000004.1"/>
</dbReference>
<dbReference type="EMBL" id="JAGGLG010000004">
    <property type="protein sequence ID" value="MBP2017386.1"/>
    <property type="molecule type" value="Genomic_DNA"/>
</dbReference>
<name>A0ABS4JR66_9FIRM</name>
<organism evidence="1 2">
    <name type="scientific">Symbiobacterium terraclitae</name>
    <dbReference type="NCBI Taxonomy" id="557451"/>
    <lineage>
        <taxon>Bacteria</taxon>
        <taxon>Bacillati</taxon>
        <taxon>Bacillota</taxon>
        <taxon>Clostridia</taxon>
        <taxon>Eubacteriales</taxon>
        <taxon>Symbiobacteriaceae</taxon>
        <taxon>Symbiobacterium</taxon>
    </lineage>
</organism>
<protein>
    <submittedName>
        <fullName evidence="1">Uncharacterized protein</fullName>
    </submittedName>
</protein>
<proteinExistence type="predicted"/>
<gene>
    <name evidence="1" type="ORF">J2Z79_000769</name>
</gene>
<dbReference type="Proteomes" id="UP001519289">
    <property type="component" value="Unassembled WGS sequence"/>
</dbReference>
<keyword evidence="2" id="KW-1185">Reference proteome</keyword>
<reference evidence="1 2" key="1">
    <citation type="submission" date="2021-03" db="EMBL/GenBank/DDBJ databases">
        <title>Genomic Encyclopedia of Type Strains, Phase IV (KMG-IV): sequencing the most valuable type-strain genomes for metagenomic binning, comparative biology and taxonomic classification.</title>
        <authorList>
            <person name="Goeker M."/>
        </authorList>
    </citation>
    <scope>NUCLEOTIDE SEQUENCE [LARGE SCALE GENOMIC DNA]</scope>
    <source>
        <strain evidence="1 2">DSM 27138</strain>
    </source>
</reference>
<evidence type="ECO:0000313" key="1">
    <source>
        <dbReference type="EMBL" id="MBP2017386.1"/>
    </source>
</evidence>